<accession>A0A4U6CVE9</accession>
<organism evidence="1 2">
    <name type="scientific">Dyadobacter frigoris</name>
    <dbReference type="NCBI Taxonomy" id="2576211"/>
    <lineage>
        <taxon>Bacteria</taxon>
        <taxon>Pseudomonadati</taxon>
        <taxon>Bacteroidota</taxon>
        <taxon>Cytophagia</taxon>
        <taxon>Cytophagales</taxon>
        <taxon>Spirosomataceae</taxon>
        <taxon>Dyadobacter</taxon>
    </lineage>
</organism>
<evidence type="ECO:0000313" key="2">
    <source>
        <dbReference type="Proteomes" id="UP000304900"/>
    </source>
</evidence>
<evidence type="ECO:0000313" key="1">
    <source>
        <dbReference type="EMBL" id="TKT85244.1"/>
    </source>
</evidence>
<dbReference type="RefSeq" id="WP_137344508.1">
    <property type="nucleotide sequence ID" value="NZ_SZVO01000033.1"/>
</dbReference>
<protein>
    <recommendedName>
        <fullName evidence="3">VRR-NUC domain-containing protein</fullName>
    </recommendedName>
</protein>
<dbReference type="OrthoDB" id="6064992at2"/>
<dbReference type="Proteomes" id="UP000304900">
    <property type="component" value="Unassembled WGS sequence"/>
</dbReference>
<dbReference type="EMBL" id="SZVO01000033">
    <property type="protein sequence ID" value="TKT85244.1"/>
    <property type="molecule type" value="Genomic_DNA"/>
</dbReference>
<dbReference type="AlphaFoldDB" id="A0A4U6CVE9"/>
<gene>
    <name evidence="1" type="ORF">FDK13_34190</name>
</gene>
<proteinExistence type="predicted"/>
<evidence type="ECO:0008006" key="3">
    <source>
        <dbReference type="Google" id="ProtNLM"/>
    </source>
</evidence>
<sequence>MRRAAKADDNQPVIVKSFRQLGWTVAHTHMIGRGFPDTVVSKQLPSGLKFTAVIEIKDGAKPKSSQALTPDEVVWREAWQGEYKIINSIEAVLEYHDWVMKKF</sequence>
<comment type="caution">
    <text evidence="1">The sequence shown here is derived from an EMBL/GenBank/DDBJ whole genome shotgun (WGS) entry which is preliminary data.</text>
</comment>
<keyword evidence="2" id="KW-1185">Reference proteome</keyword>
<reference evidence="1 2" key="1">
    <citation type="submission" date="2019-05" db="EMBL/GenBank/DDBJ databases">
        <title>Dyadobacter AR-3-8 sp. nov., isolated from arctic soil.</title>
        <authorList>
            <person name="Chaudhary D.K."/>
        </authorList>
    </citation>
    <scope>NUCLEOTIDE SEQUENCE [LARGE SCALE GENOMIC DNA]</scope>
    <source>
        <strain evidence="1 2">AR-3-8</strain>
    </source>
</reference>
<name>A0A4U6CVE9_9BACT</name>